<proteinExistence type="predicted"/>
<reference evidence="1 2" key="1">
    <citation type="journal article" date="2023" name="G3 (Bethesda)">
        <title>A chromosome-length genome assembly and annotation of blackberry (Rubus argutus, cv. 'Hillquist').</title>
        <authorList>
            <person name="Bruna T."/>
            <person name="Aryal R."/>
            <person name="Dudchenko O."/>
            <person name="Sargent D.J."/>
            <person name="Mead D."/>
            <person name="Buti M."/>
            <person name="Cavallini A."/>
            <person name="Hytonen T."/>
            <person name="Andres J."/>
            <person name="Pham M."/>
            <person name="Weisz D."/>
            <person name="Mascagni F."/>
            <person name="Usai G."/>
            <person name="Natali L."/>
            <person name="Bassil N."/>
            <person name="Fernandez G.E."/>
            <person name="Lomsadze A."/>
            <person name="Armour M."/>
            <person name="Olukolu B."/>
            <person name="Poorten T."/>
            <person name="Britton C."/>
            <person name="Davik J."/>
            <person name="Ashrafi H."/>
            <person name="Aiden E.L."/>
            <person name="Borodovsky M."/>
            <person name="Worthington M."/>
        </authorList>
    </citation>
    <scope>NUCLEOTIDE SEQUENCE [LARGE SCALE GENOMIC DNA]</scope>
    <source>
        <strain evidence="1">PI 553951</strain>
    </source>
</reference>
<name>A0AAW1WZB2_RUBAR</name>
<organism evidence="1 2">
    <name type="scientific">Rubus argutus</name>
    <name type="common">Southern blackberry</name>
    <dbReference type="NCBI Taxonomy" id="59490"/>
    <lineage>
        <taxon>Eukaryota</taxon>
        <taxon>Viridiplantae</taxon>
        <taxon>Streptophyta</taxon>
        <taxon>Embryophyta</taxon>
        <taxon>Tracheophyta</taxon>
        <taxon>Spermatophyta</taxon>
        <taxon>Magnoliopsida</taxon>
        <taxon>eudicotyledons</taxon>
        <taxon>Gunneridae</taxon>
        <taxon>Pentapetalae</taxon>
        <taxon>rosids</taxon>
        <taxon>fabids</taxon>
        <taxon>Rosales</taxon>
        <taxon>Rosaceae</taxon>
        <taxon>Rosoideae</taxon>
        <taxon>Rosoideae incertae sedis</taxon>
        <taxon>Rubus</taxon>
    </lineage>
</organism>
<dbReference type="EMBL" id="JBEDUW010000005">
    <property type="protein sequence ID" value="KAK9930022.1"/>
    <property type="molecule type" value="Genomic_DNA"/>
</dbReference>
<evidence type="ECO:0000313" key="1">
    <source>
        <dbReference type="EMBL" id="KAK9930022.1"/>
    </source>
</evidence>
<keyword evidence="2" id="KW-1185">Reference proteome</keyword>
<gene>
    <name evidence="1" type="ORF">M0R45_027082</name>
</gene>
<evidence type="ECO:0000313" key="2">
    <source>
        <dbReference type="Proteomes" id="UP001457282"/>
    </source>
</evidence>
<comment type="caution">
    <text evidence="1">The sequence shown here is derived from an EMBL/GenBank/DDBJ whole genome shotgun (WGS) entry which is preliminary data.</text>
</comment>
<dbReference type="AlphaFoldDB" id="A0AAW1WZB2"/>
<dbReference type="Proteomes" id="UP001457282">
    <property type="component" value="Unassembled WGS sequence"/>
</dbReference>
<sequence>MIRFSVMELQVVLINVELRMWVLKRLGALRLVSKFKDIIRMIRTGDKDLESKLYSMNPSLSFDSCTQDF</sequence>
<accession>A0AAW1WZB2</accession>
<protein>
    <submittedName>
        <fullName evidence="1">Uncharacterized protein</fullName>
    </submittedName>
</protein>